<keyword evidence="7" id="KW-0812">Transmembrane</keyword>
<evidence type="ECO:0000256" key="2">
    <source>
        <dbReference type="ARBA" id="ARBA00022485"/>
    </source>
</evidence>
<dbReference type="InterPro" id="IPR051684">
    <property type="entry name" value="Electron_Trans/Redox"/>
</dbReference>
<evidence type="ECO:0000256" key="4">
    <source>
        <dbReference type="ARBA" id="ARBA00022982"/>
    </source>
</evidence>
<evidence type="ECO:0000256" key="6">
    <source>
        <dbReference type="ARBA" id="ARBA00023014"/>
    </source>
</evidence>
<dbReference type="InterPro" id="IPR017900">
    <property type="entry name" value="4Fe4S_Fe_S_CS"/>
</dbReference>
<dbReference type="PANTHER" id="PTHR30176:SF3">
    <property type="entry name" value="FERREDOXIN-TYPE PROTEIN NAPH"/>
    <property type="match status" value="1"/>
</dbReference>
<comment type="caution">
    <text evidence="9">The sequence shown here is derived from an EMBL/GenBank/DDBJ whole genome shotgun (WGS) entry which is preliminary data.</text>
</comment>
<feature type="transmembrane region" description="Helical" evidence="7">
    <location>
        <begin position="162"/>
        <end position="182"/>
    </location>
</feature>
<keyword evidence="7" id="KW-1133">Transmembrane helix</keyword>
<keyword evidence="5" id="KW-0408">Iron</keyword>
<feature type="transmembrane region" description="Helical" evidence="7">
    <location>
        <begin position="194"/>
        <end position="217"/>
    </location>
</feature>
<protein>
    <submittedName>
        <fullName evidence="9">4Fe-4S binding protein</fullName>
    </submittedName>
</protein>
<feature type="transmembrane region" description="Helical" evidence="7">
    <location>
        <begin position="359"/>
        <end position="378"/>
    </location>
</feature>
<dbReference type="GO" id="GO:0046872">
    <property type="term" value="F:metal ion binding"/>
    <property type="evidence" value="ECO:0007669"/>
    <property type="project" value="UniProtKB-KW"/>
</dbReference>
<dbReference type="GO" id="GO:0005886">
    <property type="term" value="C:plasma membrane"/>
    <property type="evidence" value="ECO:0007669"/>
    <property type="project" value="TreeGrafter"/>
</dbReference>
<dbReference type="AlphaFoldDB" id="A0A5J5IMK0"/>
<organism evidence="9 10">
    <name type="scientific">Ginsengibacter hankyongi</name>
    <dbReference type="NCBI Taxonomy" id="2607284"/>
    <lineage>
        <taxon>Bacteria</taxon>
        <taxon>Pseudomonadati</taxon>
        <taxon>Bacteroidota</taxon>
        <taxon>Chitinophagia</taxon>
        <taxon>Chitinophagales</taxon>
        <taxon>Chitinophagaceae</taxon>
        <taxon>Ginsengibacter</taxon>
    </lineage>
</organism>
<reference evidence="9 10" key="1">
    <citation type="submission" date="2019-09" db="EMBL/GenBank/DDBJ databases">
        <title>Draft genome sequence of Ginsengibacter sp. BR5-29.</title>
        <authorList>
            <person name="Im W.-T."/>
        </authorList>
    </citation>
    <scope>NUCLEOTIDE SEQUENCE [LARGE SCALE GENOMIC DNA]</scope>
    <source>
        <strain evidence="9 10">BR5-29</strain>
    </source>
</reference>
<dbReference type="SUPFAM" id="SSF54862">
    <property type="entry name" value="4Fe-4S ferredoxins"/>
    <property type="match status" value="1"/>
</dbReference>
<keyword evidence="6" id="KW-0411">Iron-sulfur</keyword>
<dbReference type="Pfam" id="PF13746">
    <property type="entry name" value="Fer4_18"/>
    <property type="match status" value="1"/>
</dbReference>
<dbReference type="Proteomes" id="UP000326903">
    <property type="component" value="Unassembled WGS sequence"/>
</dbReference>
<keyword evidence="10" id="KW-1185">Reference proteome</keyword>
<sequence>MEATSAIDKKESYRDSVATISKEGKRNFINPKKPKGSLYKLRTRFSIFYLIVFFTLPFLKVNNEPLLMLNILDRKFIIFGMVFWPQDFFIFGIAMLTFVVFIILFTVVFGRIFCGWACPQTIFMEMVFRKIEYWIDGDSAQQRRLKDMPRNSLKARKRITKFIIFFLISFIIANFFLAYLISMDQLLGYLKNPFAHIGTLISLLVFTSIFFFVYWWFREQACIVVCPYGRLQGVLLDRDSIVVAYDHKRGEPRGKLKKKEDHDCKCVDCKEDGACKSMAQKIESMVPQGDCIDCFACVRVCPTGIDIRNGTQLECINCTACIDACDSIMTSIKKPLGLIRFASENSIVKGVKLRFTARIKAYTAVLALLLSLLVFLLVSRTDLDARLMRTAGMTYTTLPDGRISNLYNLKLANKTHEDIPYTLKLENIKGEIEIIANTSLVVKKEEYAHLQFFVKLNRSDIKSWKTDLKIGMYQNNKKIKTLEADFIGPEIYN</sequence>
<dbReference type="InterPro" id="IPR032879">
    <property type="entry name" value="FixG_C"/>
</dbReference>
<evidence type="ECO:0000256" key="3">
    <source>
        <dbReference type="ARBA" id="ARBA00022723"/>
    </source>
</evidence>
<proteinExistence type="predicted"/>
<keyword evidence="7" id="KW-0472">Membrane</keyword>
<dbReference type="PROSITE" id="PS00198">
    <property type="entry name" value="4FE4S_FER_1"/>
    <property type="match status" value="1"/>
</dbReference>
<dbReference type="GO" id="GO:0051539">
    <property type="term" value="F:4 iron, 4 sulfur cluster binding"/>
    <property type="evidence" value="ECO:0007669"/>
    <property type="project" value="UniProtKB-KW"/>
</dbReference>
<dbReference type="Gene3D" id="2.60.40.10">
    <property type="entry name" value="Immunoglobulins"/>
    <property type="match status" value="1"/>
</dbReference>
<dbReference type="EMBL" id="VYQF01000001">
    <property type="protein sequence ID" value="KAA9041114.1"/>
    <property type="molecule type" value="Genomic_DNA"/>
</dbReference>
<evidence type="ECO:0000256" key="1">
    <source>
        <dbReference type="ARBA" id="ARBA00022448"/>
    </source>
</evidence>
<dbReference type="Pfam" id="PF11614">
    <property type="entry name" value="FixG_C"/>
    <property type="match status" value="1"/>
</dbReference>
<dbReference type="PANTHER" id="PTHR30176">
    <property type="entry name" value="FERREDOXIN-TYPE PROTEIN NAPH"/>
    <property type="match status" value="1"/>
</dbReference>
<name>A0A5J5IMK0_9BACT</name>
<dbReference type="PROSITE" id="PS51379">
    <property type="entry name" value="4FE4S_FER_2"/>
    <property type="match status" value="1"/>
</dbReference>
<keyword evidence="2" id="KW-0004">4Fe-4S</keyword>
<dbReference type="RefSeq" id="WP_150413203.1">
    <property type="nucleotide sequence ID" value="NZ_VYQF01000001.1"/>
</dbReference>
<keyword evidence="3" id="KW-0479">Metal-binding</keyword>
<evidence type="ECO:0000313" key="9">
    <source>
        <dbReference type="EMBL" id="KAA9041114.1"/>
    </source>
</evidence>
<keyword evidence="4" id="KW-0249">Electron transport</keyword>
<evidence type="ECO:0000313" key="10">
    <source>
        <dbReference type="Proteomes" id="UP000326903"/>
    </source>
</evidence>
<keyword evidence="1" id="KW-0813">Transport</keyword>
<dbReference type="Pfam" id="PF12801">
    <property type="entry name" value="Fer4_5"/>
    <property type="match status" value="1"/>
</dbReference>
<evidence type="ECO:0000256" key="7">
    <source>
        <dbReference type="SAM" id="Phobius"/>
    </source>
</evidence>
<evidence type="ECO:0000256" key="5">
    <source>
        <dbReference type="ARBA" id="ARBA00023004"/>
    </source>
</evidence>
<gene>
    <name evidence="9" type="ORF">FW778_03470</name>
</gene>
<feature type="domain" description="4Fe-4S ferredoxin-type" evidence="8">
    <location>
        <begin position="282"/>
        <end position="310"/>
    </location>
</feature>
<accession>A0A5J5IMK0</accession>
<feature type="transmembrane region" description="Helical" evidence="7">
    <location>
        <begin position="88"/>
        <end position="114"/>
    </location>
</feature>
<dbReference type="InterPro" id="IPR017896">
    <property type="entry name" value="4Fe4S_Fe-S-bd"/>
</dbReference>
<dbReference type="InterPro" id="IPR013783">
    <property type="entry name" value="Ig-like_fold"/>
</dbReference>
<feature type="transmembrane region" description="Helical" evidence="7">
    <location>
        <begin position="41"/>
        <end position="59"/>
    </location>
</feature>
<evidence type="ECO:0000259" key="8">
    <source>
        <dbReference type="PROSITE" id="PS51379"/>
    </source>
</evidence>